<dbReference type="SUPFAM" id="SSF57850">
    <property type="entry name" value="RING/U-box"/>
    <property type="match status" value="1"/>
</dbReference>
<keyword evidence="7" id="KW-0175">Coiled coil</keyword>
<dbReference type="GO" id="GO:0003682">
    <property type="term" value="F:chromatin binding"/>
    <property type="evidence" value="ECO:0007669"/>
    <property type="project" value="InterPro"/>
</dbReference>
<dbReference type="Proteomes" id="UP001497623">
    <property type="component" value="Unassembled WGS sequence"/>
</dbReference>
<gene>
    <name evidence="9" type="ORF">MNOR_LOCUS6750</name>
</gene>
<dbReference type="Gene3D" id="2.120.10.80">
    <property type="entry name" value="Kelch-type beta propeller"/>
    <property type="match status" value="2"/>
</dbReference>
<comment type="caution">
    <text evidence="9">The sequence shown here is derived from an EMBL/GenBank/DDBJ whole genome shotgun (WGS) entry which is preliminary data.</text>
</comment>
<keyword evidence="5" id="KW-0862">Zinc</keyword>
<dbReference type="InterPro" id="IPR001841">
    <property type="entry name" value="Znf_RING"/>
</dbReference>
<evidence type="ECO:0000256" key="4">
    <source>
        <dbReference type="ARBA" id="ARBA00022771"/>
    </source>
</evidence>
<evidence type="ECO:0000259" key="8">
    <source>
        <dbReference type="PROSITE" id="PS50089"/>
    </source>
</evidence>
<dbReference type="InterPro" id="IPR013083">
    <property type="entry name" value="Znf_RING/FYVE/PHD"/>
</dbReference>
<sequence>MDSILECEVCLQHFNYGVKRPRFLVCGHTICSECISESLSNTKSNDGTLACPFCRMSCGVDKKETKDFPTNYKVLNIMKPHTTDAEASKYKKELQDSLHELSSMKSSAVEVTVSQIEACKDHLDQNQSLLQQLQVEKEIFNQKKTGILKELQTVEAQEAKHMKKLHNLQVSMVKGENILLRLVRMKHCIQSAGTTQEVRVVNQDAESLYHTLRQWSGIVKSPRYVGTRKLLVVDEMPETQVSQQNIEILPIANGGSQTSYGPSLKRWKAMVNGGPQRAWHAAAAVDNKIYIFGGDCQNNNSCQTDQIDVHIFDCEHYTWTTLENSQNSDTVPCRRWGHSAVAYENNVYVWGGRNEETFCNILYCFVTKTNSWTKPDIIGHPPSARWKHSACVINNCMYIFSGSSDKQDLYVFDFKKMSWDIIQSNGEPPSARVYHTAVAIDNIMYVWGGRKPLSPTSEAYSPIVYAFDPKTNNWSHITVTGSTPIARRSHSAFTHDNHMFIYGGWNQNKNKNLDDLWSFDPRTSEWQEMQQSSPAPDSIEGHVSCVVETRMFLHGGGDREAGRKDELYNQAMWILDLT</sequence>
<evidence type="ECO:0000256" key="6">
    <source>
        <dbReference type="PROSITE-ProRule" id="PRU00175"/>
    </source>
</evidence>
<feature type="domain" description="RING-type" evidence="8">
    <location>
        <begin position="7"/>
        <end position="55"/>
    </location>
</feature>
<dbReference type="GO" id="GO:0008270">
    <property type="term" value="F:zinc ion binding"/>
    <property type="evidence" value="ECO:0007669"/>
    <property type="project" value="UniProtKB-KW"/>
</dbReference>
<dbReference type="Pfam" id="PF13445">
    <property type="entry name" value="zf-RING_UBOX"/>
    <property type="match status" value="1"/>
</dbReference>
<accession>A0AAV2Q432</accession>
<dbReference type="SMART" id="SM00612">
    <property type="entry name" value="Kelch"/>
    <property type="match status" value="4"/>
</dbReference>
<keyword evidence="3" id="KW-0677">Repeat</keyword>
<evidence type="ECO:0000256" key="1">
    <source>
        <dbReference type="ARBA" id="ARBA00022441"/>
    </source>
</evidence>
<dbReference type="PANTHER" id="PTHR46461:SF1">
    <property type="entry name" value="KELCH DOMAIN-CONTAINING PROTEIN 3"/>
    <property type="match status" value="1"/>
</dbReference>
<name>A0AAV2Q432_MEGNR</name>
<evidence type="ECO:0000256" key="5">
    <source>
        <dbReference type="ARBA" id="ARBA00022833"/>
    </source>
</evidence>
<dbReference type="InterPro" id="IPR056737">
    <property type="entry name" value="Beta-prop_ATRN-MKLN-like"/>
</dbReference>
<dbReference type="Gene3D" id="3.30.40.10">
    <property type="entry name" value="Zinc/RING finger domain, C3HC4 (zinc finger)"/>
    <property type="match status" value="1"/>
</dbReference>
<dbReference type="PROSITE" id="PS00518">
    <property type="entry name" value="ZF_RING_1"/>
    <property type="match status" value="1"/>
</dbReference>
<dbReference type="InterPro" id="IPR011043">
    <property type="entry name" value="Gal_Oxase/kelch_b-propeller"/>
</dbReference>
<dbReference type="PROSITE" id="PS50089">
    <property type="entry name" value="ZF_RING_2"/>
    <property type="match status" value="1"/>
</dbReference>
<keyword evidence="1" id="KW-0880">Kelch repeat</keyword>
<keyword evidence="2" id="KW-0479">Metal-binding</keyword>
<dbReference type="EMBL" id="CAXKWB010002839">
    <property type="protein sequence ID" value="CAL4067802.1"/>
    <property type="molecule type" value="Genomic_DNA"/>
</dbReference>
<feature type="coiled-coil region" evidence="7">
    <location>
        <begin position="116"/>
        <end position="143"/>
    </location>
</feature>
<dbReference type="InterPro" id="IPR052637">
    <property type="entry name" value="KLHDC3-like"/>
</dbReference>
<dbReference type="InterPro" id="IPR006652">
    <property type="entry name" value="Kelch_1"/>
</dbReference>
<keyword evidence="4 6" id="KW-0863">Zinc-finger</keyword>
<evidence type="ECO:0000313" key="9">
    <source>
        <dbReference type="EMBL" id="CAL4067802.1"/>
    </source>
</evidence>
<evidence type="ECO:0000313" key="10">
    <source>
        <dbReference type="Proteomes" id="UP001497623"/>
    </source>
</evidence>
<evidence type="ECO:0000256" key="2">
    <source>
        <dbReference type="ARBA" id="ARBA00022723"/>
    </source>
</evidence>
<keyword evidence="10" id="KW-1185">Reference proteome</keyword>
<dbReference type="PANTHER" id="PTHR46461">
    <property type="entry name" value="KELCH DOMAIN-CONTAINING PROTEIN 3"/>
    <property type="match status" value="1"/>
</dbReference>
<dbReference type="Pfam" id="PF24681">
    <property type="entry name" value="Kelch_KLHDC2_KLHL20_DRC7"/>
    <property type="match status" value="1"/>
</dbReference>
<dbReference type="InterPro" id="IPR027370">
    <property type="entry name" value="Znf-RING_euk"/>
</dbReference>
<dbReference type="SUPFAM" id="SSF50965">
    <property type="entry name" value="Galactose oxidase, central domain"/>
    <property type="match status" value="1"/>
</dbReference>
<dbReference type="InterPro" id="IPR017907">
    <property type="entry name" value="Znf_RING_CS"/>
</dbReference>
<evidence type="ECO:0000256" key="3">
    <source>
        <dbReference type="ARBA" id="ARBA00022737"/>
    </source>
</evidence>
<dbReference type="AlphaFoldDB" id="A0AAV2Q432"/>
<dbReference type="InterPro" id="IPR015915">
    <property type="entry name" value="Kelch-typ_b-propeller"/>
</dbReference>
<dbReference type="Pfam" id="PF24981">
    <property type="entry name" value="Beta-prop_ATRN-LZTR1"/>
    <property type="match status" value="1"/>
</dbReference>
<protein>
    <recommendedName>
        <fullName evidence="8">RING-type domain-containing protein</fullName>
    </recommendedName>
</protein>
<reference evidence="9 10" key="1">
    <citation type="submission" date="2024-05" db="EMBL/GenBank/DDBJ databases">
        <authorList>
            <person name="Wallberg A."/>
        </authorList>
    </citation>
    <scope>NUCLEOTIDE SEQUENCE [LARGE SCALE GENOMIC DNA]</scope>
</reference>
<evidence type="ECO:0000256" key="7">
    <source>
        <dbReference type="SAM" id="Coils"/>
    </source>
</evidence>
<proteinExistence type="predicted"/>
<dbReference type="SMART" id="SM00184">
    <property type="entry name" value="RING"/>
    <property type="match status" value="1"/>
</dbReference>
<dbReference type="GO" id="GO:0005737">
    <property type="term" value="C:cytoplasm"/>
    <property type="evidence" value="ECO:0007669"/>
    <property type="project" value="TreeGrafter"/>
</dbReference>
<organism evidence="9 10">
    <name type="scientific">Meganyctiphanes norvegica</name>
    <name type="common">Northern krill</name>
    <name type="synonym">Thysanopoda norvegica</name>
    <dbReference type="NCBI Taxonomy" id="48144"/>
    <lineage>
        <taxon>Eukaryota</taxon>
        <taxon>Metazoa</taxon>
        <taxon>Ecdysozoa</taxon>
        <taxon>Arthropoda</taxon>
        <taxon>Crustacea</taxon>
        <taxon>Multicrustacea</taxon>
        <taxon>Malacostraca</taxon>
        <taxon>Eumalacostraca</taxon>
        <taxon>Eucarida</taxon>
        <taxon>Euphausiacea</taxon>
        <taxon>Euphausiidae</taxon>
        <taxon>Meganyctiphanes</taxon>
    </lineage>
</organism>